<dbReference type="Proteomes" id="UP000293360">
    <property type="component" value="Unassembled WGS sequence"/>
</dbReference>
<sequence>MEELELLVNGPPISMEPEDPKYNYCREAVNDSSLGEEPSPYDDSEWTDSRCILGMSGLRQACVETVKQVAEAEWTTFRPEISDIIVDCCERIKNKVTQRKENAPQK</sequence>
<name>A0A4Q4THW8_9PEZI</name>
<comment type="caution">
    <text evidence="2">The sequence shown here is derived from an EMBL/GenBank/DDBJ whole genome shotgun (WGS) entry which is preliminary data.</text>
</comment>
<dbReference type="EMBL" id="QJNU01000168">
    <property type="protein sequence ID" value="RYP05484.1"/>
    <property type="molecule type" value="Genomic_DNA"/>
</dbReference>
<dbReference type="AlphaFoldDB" id="A0A4Q4THW8"/>
<protein>
    <submittedName>
        <fullName evidence="2">Uncharacterized protein</fullName>
    </submittedName>
</protein>
<dbReference type="OrthoDB" id="10390031at2759"/>
<feature type="region of interest" description="Disordered" evidence="1">
    <location>
        <begin position="1"/>
        <end position="20"/>
    </location>
</feature>
<evidence type="ECO:0000313" key="3">
    <source>
        <dbReference type="Proteomes" id="UP000293360"/>
    </source>
</evidence>
<keyword evidence="3" id="KW-1185">Reference proteome</keyword>
<evidence type="ECO:0000256" key="1">
    <source>
        <dbReference type="SAM" id="MobiDB-lite"/>
    </source>
</evidence>
<gene>
    <name evidence="2" type="ORF">DL764_003744</name>
</gene>
<proteinExistence type="predicted"/>
<organism evidence="2 3">
    <name type="scientific">Monosporascus ibericus</name>
    <dbReference type="NCBI Taxonomy" id="155417"/>
    <lineage>
        <taxon>Eukaryota</taxon>
        <taxon>Fungi</taxon>
        <taxon>Dikarya</taxon>
        <taxon>Ascomycota</taxon>
        <taxon>Pezizomycotina</taxon>
        <taxon>Sordariomycetes</taxon>
        <taxon>Xylariomycetidae</taxon>
        <taxon>Xylariales</taxon>
        <taxon>Xylariales incertae sedis</taxon>
        <taxon>Monosporascus</taxon>
    </lineage>
</organism>
<accession>A0A4Q4THW8</accession>
<reference evidence="2 3" key="1">
    <citation type="submission" date="2018-06" db="EMBL/GenBank/DDBJ databases">
        <title>Complete Genomes of Monosporascus.</title>
        <authorList>
            <person name="Robinson A.J."/>
            <person name="Natvig D.O."/>
        </authorList>
    </citation>
    <scope>NUCLEOTIDE SEQUENCE [LARGE SCALE GENOMIC DNA]</scope>
    <source>
        <strain evidence="2 3">CBS 110550</strain>
    </source>
</reference>
<evidence type="ECO:0000313" key="2">
    <source>
        <dbReference type="EMBL" id="RYP05484.1"/>
    </source>
</evidence>